<reference evidence="2 3" key="1">
    <citation type="submission" date="2010-06" db="EMBL/GenBank/DDBJ databases">
        <title>Complete sequence chromosome of Methanohalobium evestigatum Z-7303.</title>
        <authorList>
            <consortium name="US DOE Joint Genome Institute"/>
            <person name="Lucas S."/>
            <person name="Copeland A."/>
            <person name="Lapidus A."/>
            <person name="Cheng J.-F."/>
            <person name="Bruce D."/>
            <person name="Goodwin L."/>
            <person name="Pitluck S."/>
            <person name="Saunders E."/>
            <person name="Detter J.C."/>
            <person name="Han C."/>
            <person name="Tapia R."/>
            <person name="Land M."/>
            <person name="Hauser L."/>
            <person name="Kyrpides N."/>
            <person name="Mikhailova N."/>
            <person name="Sieprawska-Lupa M."/>
            <person name="Whitman W.B."/>
            <person name="Anderson I."/>
            <person name="Woyke T."/>
        </authorList>
    </citation>
    <scope>NUCLEOTIDE SEQUENCE [LARGE SCALE GENOMIC DNA]</scope>
    <source>
        <strain evidence="3">ATCC BAA-1072 / DSM 3721 / NBRC 107634 / OCM 161 / Z-7303</strain>
    </source>
</reference>
<keyword evidence="1" id="KW-0472">Membrane</keyword>
<dbReference type="HOGENOM" id="CLU_068384_0_0_2"/>
<keyword evidence="1" id="KW-1133">Transmembrane helix</keyword>
<evidence type="ECO:0000313" key="2">
    <source>
        <dbReference type="EMBL" id="ADI74339.1"/>
    </source>
</evidence>
<evidence type="ECO:0000313" key="3">
    <source>
        <dbReference type="Proteomes" id="UP000000391"/>
    </source>
</evidence>
<dbReference type="AlphaFoldDB" id="D7E9R7"/>
<dbReference type="PANTHER" id="PTHR43471:SF14">
    <property type="entry name" value="ABC-2 TYPE TRANSPORT SYSTEM PERMEASE PROTEIN"/>
    <property type="match status" value="1"/>
</dbReference>
<feature type="transmembrane region" description="Helical" evidence="1">
    <location>
        <begin position="108"/>
        <end position="132"/>
    </location>
</feature>
<keyword evidence="1" id="KW-0812">Transmembrane</keyword>
<feature type="transmembrane region" description="Helical" evidence="1">
    <location>
        <begin position="21"/>
        <end position="38"/>
    </location>
</feature>
<dbReference type="KEGG" id="mev:Metev_1487"/>
<feature type="transmembrane region" description="Helical" evidence="1">
    <location>
        <begin position="144"/>
        <end position="164"/>
    </location>
</feature>
<organism evidence="2 3">
    <name type="scientific">Methanohalobium evestigatum (strain ATCC BAA-1072 / DSM 3721 / NBRC 107634 / OCM 161 / Z-7303)</name>
    <dbReference type="NCBI Taxonomy" id="644295"/>
    <lineage>
        <taxon>Archaea</taxon>
        <taxon>Methanobacteriati</taxon>
        <taxon>Methanobacteriota</taxon>
        <taxon>Stenosarchaea group</taxon>
        <taxon>Methanomicrobia</taxon>
        <taxon>Methanosarcinales</taxon>
        <taxon>Methanosarcinaceae</taxon>
        <taxon>Methanohalobium</taxon>
    </lineage>
</organism>
<gene>
    <name evidence="2" type="ordered locus">Metev_1487</name>
</gene>
<dbReference type="GO" id="GO:0140359">
    <property type="term" value="F:ABC-type transporter activity"/>
    <property type="evidence" value="ECO:0007669"/>
    <property type="project" value="InterPro"/>
</dbReference>
<dbReference type="Proteomes" id="UP000000391">
    <property type="component" value="Chromosome"/>
</dbReference>
<name>D7E9R7_METEZ</name>
<dbReference type="PANTHER" id="PTHR43471">
    <property type="entry name" value="ABC TRANSPORTER PERMEASE"/>
    <property type="match status" value="1"/>
</dbReference>
<dbReference type="Pfam" id="PF12679">
    <property type="entry name" value="ABC2_membrane_2"/>
    <property type="match status" value="1"/>
</dbReference>
<feature type="transmembrane region" description="Helical" evidence="1">
    <location>
        <begin position="50"/>
        <end position="76"/>
    </location>
</feature>
<feature type="transmembrane region" description="Helical" evidence="1">
    <location>
        <begin position="176"/>
        <end position="201"/>
    </location>
</feature>
<dbReference type="STRING" id="644295.Metev_1487"/>
<dbReference type="GO" id="GO:0005886">
    <property type="term" value="C:plasma membrane"/>
    <property type="evidence" value="ECO:0007669"/>
    <property type="project" value="UniProtKB-SubCell"/>
</dbReference>
<proteinExistence type="predicted"/>
<sequence length="302" mass="34013">MVQNLKNTFVIAQKEFADNLWSPRFILMVIVFTLVVFSDSYNSVINDSNFSFLTGFLNVTQTIAIFLPLLGFALGFDSVIKEKKSASLNIFLTHPVYRDNIITGKISGAMITLLFVVFISVVSSVGTVIIISGMQVGWFELERTLIFAILTYLYMSIFLALGIFISTSVNSEIKSLVYGICTWLVLCVIYSAIVMMIASAATGQSPFDLNNNDEVLDLNEQLTKLSPVYHYAEPVQDQPGLSWGGVSRGKIVKNTLKLFDTRYTLIQWLEEYWENILVLTVTPLILLIMSYIRFLRQDINGE</sequence>
<keyword evidence="3" id="KW-1185">Reference proteome</keyword>
<dbReference type="EMBL" id="CP002069">
    <property type="protein sequence ID" value="ADI74339.1"/>
    <property type="molecule type" value="Genomic_DNA"/>
</dbReference>
<accession>D7E9R7</accession>
<protein>
    <submittedName>
        <fullName evidence="2">Putative ABC-2 type transport system permease protein</fullName>
    </submittedName>
</protein>
<evidence type="ECO:0000256" key="1">
    <source>
        <dbReference type="SAM" id="Phobius"/>
    </source>
</evidence>
<feature type="transmembrane region" description="Helical" evidence="1">
    <location>
        <begin position="272"/>
        <end position="292"/>
    </location>
</feature>
<dbReference type="OrthoDB" id="86287at2157"/>